<evidence type="ECO:0000313" key="1">
    <source>
        <dbReference type="EMBL" id="MPC08230.1"/>
    </source>
</evidence>
<gene>
    <name evidence="1" type="ORF">E2C01_000806</name>
</gene>
<organism evidence="1 2">
    <name type="scientific">Portunus trituberculatus</name>
    <name type="common">Swimming crab</name>
    <name type="synonym">Neptunus trituberculatus</name>
    <dbReference type="NCBI Taxonomy" id="210409"/>
    <lineage>
        <taxon>Eukaryota</taxon>
        <taxon>Metazoa</taxon>
        <taxon>Ecdysozoa</taxon>
        <taxon>Arthropoda</taxon>
        <taxon>Crustacea</taxon>
        <taxon>Multicrustacea</taxon>
        <taxon>Malacostraca</taxon>
        <taxon>Eumalacostraca</taxon>
        <taxon>Eucarida</taxon>
        <taxon>Decapoda</taxon>
        <taxon>Pleocyemata</taxon>
        <taxon>Brachyura</taxon>
        <taxon>Eubrachyura</taxon>
        <taxon>Portunoidea</taxon>
        <taxon>Portunidae</taxon>
        <taxon>Portuninae</taxon>
        <taxon>Portunus</taxon>
    </lineage>
</organism>
<dbReference type="EMBL" id="VSRR010000022">
    <property type="protein sequence ID" value="MPC08230.1"/>
    <property type="molecule type" value="Genomic_DNA"/>
</dbReference>
<proteinExistence type="predicted"/>
<dbReference type="Proteomes" id="UP000324222">
    <property type="component" value="Unassembled WGS sequence"/>
</dbReference>
<protein>
    <submittedName>
        <fullName evidence="1">Uncharacterized protein</fullName>
    </submittedName>
</protein>
<keyword evidence="2" id="KW-1185">Reference proteome</keyword>
<accession>A0A5B7CG19</accession>
<evidence type="ECO:0000313" key="2">
    <source>
        <dbReference type="Proteomes" id="UP000324222"/>
    </source>
</evidence>
<sequence>MNLEVYLGSKGSLPGLQYTHDDNAIKKKAASSLQSTIFHCSSIQTRYFLQNFTLLLLQCN</sequence>
<comment type="caution">
    <text evidence="1">The sequence shown here is derived from an EMBL/GenBank/DDBJ whole genome shotgun (WGS) entry which is preliminary data.</text>
</comment>
<reference evidence="1 2" key="1">
    <citation type="submission" date="2019-05" db="EMBL/GenBank/DDBJ databases">
        <title>Another draft genome of Portunus trituberculatus and its Hox gene families provides insights of decapod evolution.</title>
        <authorList>
            <person name="Jeong J.-H."/>
            <person name="Song I."/>
            <person name="Kim S."/>
            <person name="Choi T."/>
            <person name="Kim D."/>
            <person name="Ryu S."/>
            <person name="Kim W."/>
        </authorList>
    </citation>
    <scope>NUCLEOTIDE SEQUENCE [LARGE SCALE GENOMIC DNA]</scope>
    <source>
        <tissue evidence="1">Muscle</tissue>
    </source>
</reference>
<dbReference type="AlphaFoldDB" id="A0A5B7CG19"/>
<name>A0A5B7CG19_PORTR</name>